<gene>
    <name evidence="1" type="ORF">FM038_022990</name>
</gene>
<dbReference type="RefSeq" id="WP_142873657.1">
    <property type="nucleotide sequence ID" value="NZ_CP045503.2"/>
</dbReference>
<sequence>MSKTPITSLWLVLLFVSISSVSVWAIEVEPANEKYARAFPIWAQEAIDLGHELPKPYGLSMTYMTMDQPLVVDSVSFSGLGPIIDDALSITGSEALQDSQTLTLRADVWLLPFLNFYAVLGHTEGSSVANVQVDADLTSILPPLYCQFNPCNIQSDPFDFELHFKGFTYGVGGTLVGGIGNWFALLDVNYTNTNLNILDGEISTIVVSPRAGYRFQRGNNDMQIWFGAMYQNVEQTFSGYLHDIGIGNDFDFLSTGKFEVNQHLEDKWNGLVGGQISINKHVDLLLEVGFGTRTSGMLSIGYRF</sequence>
<dbReference type="EMBL" id="CP045503">
    <property type="protein sequence ID" value="QPG59909.1"/>
    <property type="molecule type" value="Genomic_DNA"/>
</dbReference>
<dbReference type="Proteomes" id="UP000316416">
    <property type="component" value="Chromosome"/>
</dbReference>
<proteinExistence type="predicted"/>
<reference evidence="1" key="1">
    <citation type="submission" date="2021-07" db="EMBL/GenBank/DDBJ databases">
        <title>Shewanella sp. YLB-07 whole genome sequence.</title>
        <authorList>
            <person name="Yu L."/>
        </authorList>
    </citation>
    <scope>NUCLEOTIDE SEQUENCE</scope>
    <source>
        <strain evidence="1">YLB-08</strain>
    </source>
</reference>
<evidence type="ECO:0000313" key="1">
    <source>
        <dbReference type="EMBL" id="QPG59909.1"/>
    </source>
</evidence>
<name>A0ABX6VDL7_9GAMM</name>
<accession>A0ABX6VDL7</accession>
<protein>
    <submittedName>
        <fullName evidence="1">Virulence protein</fullName>
    </submittedName>
</protein>
<keyword evidence="2" id="KW-1185">Reference proteome</keyword>
<evidence type="ECO:0000313" key="2">
    <source>
        <dbReference type="Proteomes" id="UP000316416"/>
    </source>
</evidence>
<organism evidence="1 2">
    <name type="scientific">Shewanella eurypsychrophilus</name>
    <dbReference type="NCBI Taxonomy" id="2593656"/>
    <lineage>
        <taxon>Bacteria</taxon>
        <taxon>Pseudomonadati</taxon>
        <taxon>Pseudomonadota</taxon>
        <taxon>Gammaproteobacteria</taxon>
        <taxon>Alteromonadales</taxon>
        <taxon>Shewanellaceae</taxon>
        <taxon>Shewanella</taxon>
    </lineage>
</organism>